<evidence type="ECO:0000313" key="6">
    <source>
        <dbReference type="Proteomes" id="UP000091857"/>
    </source>
</evidence>
<dbReference type="GO" id="GO:0000785">
    <property type="term" value="C:chromatin"/>
    <property type="evidence" value="ECO:0000318"/>
    <property type="project" value="GO_Central"/>
</dbReference>
<feature type="region of interest" description="Disordered" evidence="2">
    <location>
        <begin position="1"/>
        <end position="160"/>
    </location>
</feature>
<dbReference type="InterPro" id="IPR049730">
    <property type="entry name" value="SNF2/RAD54-like_C"/>
</dbReference>
<dbReference type="PROSITE" id="PS51192">
    <property type="entry name" value="HELICASE_ATP_BIND_1"/>
    <property type="match status" value="1"/>
</dbReference>
<dbReference type="PANTHER" id="PTHR10799">
    <property type="entry name" value="SNF2/RAD54 HELICASE FAMILY"/>
    <property type="match status" value="1"/>
</dbReference>
<dbReference type="InterPro" id="IPR001650">
    <property type="entry name" value="Helicase_C-like"/>
</dbReference>
<dbReference type="SMART" id="SM00487">
    <property type="entry name" value="DEXDc"/>
    <property type="match status" value="1"/>
</dbReference>
<dbReference type="GO" id="GO:0000729">
    <property type="term" value="P:DNA double-strand break processing"/>
    <property type="evidence" value="ECO:0000318"/>
    <property type="project" value="GO_Central"/>
</dbReference>
<name>A0A2C9UGV0_MANES</name>
<feature type="domain" description="Helicase ATP-binding" evidence="3">
    <location>
        <begin position="239"/>
        <end position="417"/>
    </location>
</feature>
<dbReference type="GO" id="GO:0016787">
    <property type="term" value="F:hydrolase activity"/>
    <property type="evidence" value="ECO:0007669"/>
    <property type="project" value="UniProtKB-KW"/>
</dbReference>
<evidence type="ECO:0000259" key="3">
    <source>
        <dbReference type="PROSITE" id="PS51192"/>
    </source>
</evidence>
<dbReference type="OMA" id="STRNCES"/>
<dbReference type="PROSITE" id="PS51194">
    <property type="entry name" value="HELICASE_CTER"/>
    <property type="match status" value="1"/>
</dbReference>
<dbReference type="InterPro" id="IPR027417">
    <property type="entry name" value="P-loop_NTPase"/>
</dbReference>
<evidence type="ECO:0000259" key="4">
    <source>
        <dbReference type="PROSITE" id="PS51194"/>
    </source>
</evidence>
<feature type="domain" description="Helicase C-terminal" evidence="4">
    <location>
        <begin position="607"/>
        <end position="769"/>
    </location>
</feature>
<evidence type="ECO:0000256" key="1">
    <source>
        <dbReference type="ARBA" id="ARBA00022801"/>
    </source>
</evidence>
<dbReference type="Gene3D" id="3.40.50.300">
    <property type="entry name" value="P-loop containing nucleotide triphosphate hydrolases"/>
    <property type="match status" value="1"/>
</dbReference>
<evidence type="ECO:0000313" key="5">
    <source>
        <dbReference type="EMBL" id="OAY29394.1"/>
    </source>
</evidence>
<dbReference type="Gene3D" id="3.40.50.10810">
    <property type="entry name" value="Tandem AAA-ATPase domain"/>
    <property type="match status" value="1"/>
</dbReference>
<keyword evidence="1" id="KW-0378">Hydrolase</keyword>
<feature type="compositionally biased region" description="Acidic residues" evidence="2">
    <location>
        <begin position="137"/>
        <end position="160"/>
    </location>
</feature>
<proteinExistence type="predicted"/>
<dbReference type="GO" id="GO:0005634">
    <property type="term" value="C:nucleus"/>
    <property type="evidence" value="ECO:0000318"/>
    <property type="project" value="GO_Central"/>
</dbReference>
<dbReference type="GO" id="GO:0140750">
    <property type="term" value="F:nucleosome array spacer activity"/>
    <property type="evidence" value="ECO:0000318"/>
    <property type="project" value="GO_Central"/>
</dbReference>
<feature type="compositionally biased region" description="Acidic residues" evidence="2">
    <location>
        <begin position="76"/>
        <end position="94"/>
    </location>
</feature>
<dbReference type="Pfam" id="PF00176">
    <property type="entry name" value="SNF2-rel_dom"/>
    <property type="match status" value="1"/>
</dbReference>
<dbReference type="GO" id="GO:0005524">
    <property type="term" value="F:ATP binding"/>
    <property type="evidence" value="ECO:0007669"/>
    <property type="project" value="InterPro"/>
</dbReference>
<dbReference type="Pfam" id="PF00271">
    <property type="entry name" value="Helicase_C"/>
    <property type="match status" value="1"/>
</dbReference>
<dbReference type="InterPro" id="IPR038718">
    <property type="entry name" value="SNF2-like_sf"/>
</dbReference>
<accession>A0A2C9UGV0</accession>
<dbReference type="EMBL" id="CM004401">
    <property type="protein sequence ID" value="OAY29394.1"/>
    <property type="molecule type" value="Genomic_DNA"/>
</dbReference>
<dbReference type="SMART" id="SM00490">
    <property type="entry name" value="HELICc"/>
    <property type="match status" value="1"/>
</dbReference>
<dbReference type="Proteomes" id="UP000091857">
    <property type="component" value="Chromosome 15"/>
</dbReference>
<dbReference type="CDD" id="cd18793">
    <property type="entry name" value="SF2_C_SNF"/>
    <property type="match status" value="1"/>
</dbReference>
<dbReference type="FunFam" id="3.40.50.10810:FF:000038">
    <property type="entry name" value="Protein CHROMATIN REMODELING 19 isoform A"/>
    <property type="match status" value="1"/>
</dbReference>
<dbReference type="GO" id="GO:0031507">
    <property type="term" value="P:heterochromatin formation"/>
    <property type="evidence" value="ECO:0000318"/>
    <property type="project" value="GO_Central"/>
</dbReference>
<comment type="caution">
    <text evidence="5">The sequence shown here is derived from an EMBL/GenBank/DDBJ whole genome shotgun (WGS) entry which is preliminary data.</text>
</comment>
<dbReference type="CDD" id="cd17919">
    <property type="entry name" value="DEXHc_Snf"/>
    <property type="match status" value="1"/>
</dbReference>
<protein>
    <recommendedName>
        <fullName evidence="7">Protein CHROMATIN REMODELING 19</fullName>
    </recommendedName>
</protein>
<evidence type="ECO:0000256" key="2">
    <source>
        <dbReference type="SAM" id="MobiDB-lite"/>
    </source>
</evidence>
<dbReference type="OrthoDB" id="5857104at2759"/>
<dbReference type="GO" id="GO:0003682">
    <property type="term" value="F:chromatin binding"/>
    <property type="evidence" value="ECO:0000318"/>
    <property type="project" value="GO_Central"/>
</dbReference>
<organism evidence="5 6">
    <name type="scientific">Manihot esculenta</name>
    <name type="common">Cassava</name>
    <name type="synonym">Jatropha manihot</name>
    <dbReference type="NCBI Taxonomy" id="3983"/>
    <lineage>
        <taxon>Eukaryota</taxon>
        <taxon>Viridiplantae</taxon>
        <taxon>Streptophyta</taxon>
        <taxon>Embryophyta</taxon>
        <taxon>Tracheophyta</taxon>
        <taxon>Spermatophyta</taxon>
        <taxon>Magnoliopsida</taxon>
        <taxon>eudicotyledons</taxon>
        <taxon>Gunneridae</taxon>
        <taxon>Pentapetalae</taxon>
        <taxon>rosids</taxon>
        <taxon>fabids</taxon>
        <taxon>Malpighiales</taxon>
        <taxon>Euphorbiaceae</taxon>
        <taxon>Crotonoideae</taxon>
        <taxon>Manihoteae</taxon>
        <taxon>Manihot</taxon>
    </lineage>
</organism>
<dbReference type="SUPFAM" id="SSF52540">
    <property type="entry name" value="P-loop containing nucleoside triphosphate hydrolases"/>
    <property type="match status" value="2"/>
</dbReference>
<evidence type="ECO:0008006" key="7">
    <source>
        <dbReference type="Google" id="ProtNLM"/>
    </source>
</evidence>
<dbReference type="STRING" id="3983.A0A2C9UGV0"/>
<dbReference type="GO" id="GO:0045944">
    <property type="term" value="P:positive regulation of transcription by RNA polymerase II"/>
    <property type="evidence" value="ECO:0000318"/>
    <property type="project" value="GO_Central"/>
</dbReference>
<dbReference type="InterPro" id="IPR014001">
    <property type="entry name" value="Helicase_ATP-bd"/>
</dbReference>
<keyword evidence="6" id="KW-1185">Reference proteome</keyword>
<dbReference type="InterPro" id="IPR000330">
    <property type="entry name" value="SNF2_N"/>
</dbReference>
<dbReference type="GO" id="GO:0003677">
    <property type="term" value="F:DNA binding"/>
    <property type="evidence" value="ECO:0000318"/>
    <property type="project" value="GO_Central"/>
</dbReference>
<reference evidence="6" key="1">
    <citation type="journal article" date="2016" name="Nat. Biotechnol.">
        <title>Sequencing wild and cultivated cassava and related species reveals extensive interspecific hybridization and genetic diversity.</title>
        <authorList>
            <person name="Bredeson J.V."/>
            <person name="Lyons J.B."/>
            <person name="Prochnik S.E."/>
            <person name="Wu G.A."/>
            <person name="Ha C.M."/>
            <person name="Edsinger-Gonzales E."/>
            <person name="Grimwood J."/>
            <person name="Schmutz J."/>
            <person name="Rabbi I.Y."/>
            <person name="Egesi C."/>
            <person name="Nauluvula P."/>
            <person name="Lebot V."/>
            <person name="Ndunguru J."/>
            <person name="Mkamilo G."/>
            <person name="Bart R.S."/>
            <person name="Setter T.L."/>
            <person name="Gleadow R.M."/>
            <person name="Kulakow P."/>
            <person name="Ferguson M.E."/>
            <person name="Rounsley S."/>
            <person name="Rokhsar D.S."/>
        </authorList>
    </citation>
    <scope>NUCLEOTIDE SEQUENCE [LARGE SCALE GENOMIC DNA]</scope>
    <source>
        <strain evidence="6">cv. AM560-2</strain>
    </source>
</reference>
<feature type="compositionally biased region" description="Acidic residues" evidence="2">
    <location>
        <begin position="111"/>
        <end position="125"/>
    </location>
</feature>
<dbReference type="AlphaFoldDB" id="A0A2C9UGV0"/>
<feature type="compositionally biased region" description="Basic and acidic residues" evidence="2">
    <location>
        <begin position="126"/>
        <end position="136"/>
    </location>
</feature>
<sequence length="778" mass="88682">MKRAFDEISDDEWENHSFKPSRVLKTSTSNRHRHKSAQPPPPIESFVFKKPVDTLNSDSSSSSSGDCREITPPFNLEEEDGNLEDDDVVKDDCEEVARPAPANRGRRFVVDDDDEEEEEDEEDEERKEVESERDFAEVYDIESSGDDDYDGEEEEEDLKLEEDDVVGKALQKCAKISAELKRELYGSGVTSCERYAEVEASSVRIVTQSDISAACAVVDSDFQPVLKPYQLVGVNFLLLLYRKGIGGAILADEMGLGKTIQAVTYLMLLKHLNNDPGPHLIVCPASLLENWERELKKWCPSFSVLQYHGATRAAYSKELSSLSKAGLPPPFNVLLVCYSLFERHSVQQKDDRKILKRWQWSCVLMDEAHALKDKNSYRWKNLMSVARNANQRLMLTGTPLQNDLHELWSLLEFMMPDLFATEDVDVDLKKLLNAEDRDLIGRMKSILGPFILRRLKSDVMQQLVPKRQRVEYVFMEKHQEDAYKEAIEEYRAASRARIAKLSDVDLNATFRILPQRQISNYFVQFRKIANHPLLVRRIYTDDDVVRFAKKLHPIGAFGFECTLDRVIEELKTYNDFSIHRLLYQYGVKDAKGILSDKHVMLSAKCRALGELLPALRKDGHRVLIFSQWTSMLDILEWTLDVIGLKYRRLDGSTQVTDRQTIVDDFNNDTSIFACLLSTRAGGQGLNLTGADTVVIHDMDFNPQIDRQAEDRCHRIGQTKPVTIYRLVTKGTVDENVYEIAKRKLILDAAVLETGVEVDNEGDTSEKTMGQILSSLLMG</sequence>
<gene>
    <name evidence="5" type="ORF">MANES_15G141500v8</name>
</gene>
<dbReference type="Gramene" id="Manes.15G141500.1.v8.1">
    <property type="protein sequence ID" value="Manes.15G141500.1.v8.1.CDS"/>
    <property type="gene ID" value="Manes.15G141500.v8.1"/>
</dbReference>